<organism evidence="2 3">
    <name type="scientific">Dothistroma septosporum (strain NZE10 / CBS 128990)</name>
    <name type="common">Red band needle blight fungus</name>
    <name type="synonym">Mycosphaerella pini</name>
    <dbReference type="NCBI Taxonomy" id="675120"/>
    <lineage>
        <taxon>Eukaryota</taxon>
        <taxon>Fungi</taxon>
        <taxon>Dikarya</taxon>
        <taxon>Ascomycota</taxon>
        <taxon>Pezizomycotina</taxon>
        <taxon>Dothideomycetes</taxon>
        <taxon>Dothideomycetidae</taxon>
        <taxon>Mycosphaerellales</taxon>
        <taxon>Mycosphaerellaceae</taxon>
        <taxon>Dothistroma</taxon>
    </lineage>
</organism>
<reference evidence="3" key="1">
    <citation type="journal article" date="2012" name="PLoS Genet.">
        <title>The genomes of the fungal plant pathogens Cladosporium fulvum and Dothistroma septosporum reveal adaptation to different hosts and lifestyles but also signatures of common ancestry.</title>
        <authorList>
            <person name="de Wit P.J.G.M."/>
            <person name="van der Burgt A."/>
            <person name="Oekmen B."/>
            <person name="Stergiopoulos I."/>
            <person name="Abd-Elsalam K.A."/>
            <person name="Aerts A.L."/>
            <person name="Bahkali A.H."/>
            <person name="Beenen H.G."/>
            <person name="Chettri P."/>
            <person name="Cox M.P."/>
            <person name="Datema E."/>
            <person name="de Vries R.P."/>
            <person name="Dhillon B."/>
            <person name="Ganley A.R."/>
            <person name="Griffiths S.A."/>
            <person name="Guo Y."/>
            <person name="Hamelin R.C."/>
            <person name="Henrissat B."/>
            <person name="Kabir M.S."/>
            <person name="Jashni M.K."/>
            <person name="Kema G."/>
            <person name="Klaubauf S."/>
            <person name="Lapidus A."/>
            <person name="Levasseur A."/>
            <person name="Lindquist E."/>
            <person name="Mehrabi R."/>
            <person name="Ohm R.A."/>
            <person name="Owen T.J."/>
            <person name="Salamov A."/>
            <person name="Schwelm A."/>
            <person name="Schijlen E."/>
            <person name="Sun H."/>
            <person name="van den Burg H.A."/>
            <person name="van Ham R.C.H.J."/>
            <person name="Zhang S."/>
            <person name="Goodwin S.B."/>
            <person name="Grigoriev I.V."/>
            <person name="Collemare J."/>
            <person name="Bradshaw R.E."/>
        </authorList>
    </citation>
    <scope>NUCLEOTIDE SEQUENCE [LARGE SCALE GENOMIC DNA]</scope>
    <source>
        <strain evidence="3">NZE10 / CBS 128990</strain>
    </source>
</reference>
<evidence type="ECO:0000313" key="2">
    <source>
        <dbReference type="EMBL" id="EME40323.1"/>
    </source>
</evidence>
<feature type="region of interest" description="Disordered" evidence="1">
    <location>
        <begin position="93"/>
        <end position="138"/>
    </location>
</feature>
<dbReference type="EMBL" id="KB446544">
    <property type="protein sequence ID" value="EME40323.1"/>
    <property type="molecule type" value="Genomic_DNA"/>
</dbReference>
<sequence>AHVVNFALSQHRSRRPYVQRASTVGACKHCGYDLLSLGRGFSLPFQLQVETRHHIPLWNLSFGPTRAITTQTDQHGPSDNSYFSAYPNTSDRIPGCKHAALPSPPPAARRDTPLTRHIQDGTPDSHSPARRSDDCNQQSGQCELVHHLLRELRQVHRQGSESQSLLHLQW</sequence>
<evidence type="ECO:0000256" key="1">
    <source>
        <dbReference type="SAM" id="MobiDB-lite"/>
    </source>
</evidence>
<evidence type="ECO:0000313" key="3">
    <source>
        <dbReference type="Proteomes" id="UP000016933"/>
    </source>
</evidence>
<keyword evidence="3" id="KW-1185">Reference proteome</keyword>
<protein>
    <submittedName>
        <fullName evidence="2">Uncharacterized protein</fullName>
    </submittedName>
</protein>
<feature type="non-terminal residue" evidence="2">
    <location>
        <position position="1"/>
    </location>
</feature>
<proteinExistence type="predicted"/>
<dbReference type="AlphaFoldDB" id="N1PCP9"/>
<gene>
    <name evidence="2" type="ORF">DOTSEDRAFT_74954</name>
</gene>
<name>N1PCP9_DOTSN</name>
<feature type="compositionally biased region" description="Basic and acidic residues" evidence="1">
    <location>
        <begin position="108"/>
        <end position="119"/>
    </location>
</feature>
<accession>N1PCP9</accession>
<dbReference type="HOGENOM" id="CLU_1574437_0_0_1"/>
<reference evidence="2 3" key="2">
    <citation type="journal article" date="2012" name="PLoS Pathog.">
        <title>Diverse lifestyles and strategies of plant pathogenesis encoded in the genomes of eighteen Dothideomycetes fungi.</title>
        <authorList>
            <person name="Ohm R.A."/>
            <person name="Feau N."/>
            <person name="Henrissat B."/>
            <person name="Schoch C.L."/>
            <person name="Horwitz B.A."/>
            <person name="Barry K.W."/>
            <person name="Condon B.J."/>
            <person name="Copeland A.C."/>
            <person name="Dhillon B."/>
            <person name="Glaser F."/>
            <person name="Hesse C.N."/>
            <person name="Kosti I."/>
            <person name="LaButti K."/>
            <person name="Lindquist E.A."/>
            <person name="Lucas S."/>
            <person name="Salamov A.A."/>
            <person name="Bradshaw R.E."/>
            <person name="Ciuffetti L."/>
            <person name="Hamelin R.C."/>
            <person name="Kema G.H.J."/>
            <person name="Lawrence C."/>
            <person name="Scott J.A."/>
            <person name="Spatafora J.W."/>
            <person name="Turgeon B.G."/>
            <person name="de Wit P.J.G.M."/>
            <person name="Zhong S."/>
            <person name="Goodwin S.B."/>
            <person name="Grigoriev I.V."/>
        </authorList>
    </citation>
    <scope>NUCLEOTIDE SEQUENCE [LARGE SCALE GENOMIC DNA]</scope>
    <source>
        <strain evidence="3">NZE10 / CBS 128990</strain>
    </source>
</reference>
<dbReference type="Proteomes" id="UP000016933">
    <property type="component" value="Unassembled WGS sequence"/>
</dbReference>